<evidence type="ECO:0000256" key="1">
    <source>
        <dbReference type="SAM" id="MobiDB-lite"/>
    </source>
</evidence>
<organism evidence="2 3">
    <name type="scientific">Rhypophila decipiens</name>
    <dbReference type="NCBI Taxonomy" id="261697"/>
    <lineage>
        <taxon>Eukaryota</taxon>
        <taxon>Fungi</taxon>
        <taxon>Dikarya</taxon>
        <taxon>Ascomycota</taxon>
        <taxon>Pezizomycotina</taxon>
        <taxon>Sordariomycetes</taxon>
        <taxon>Sordariomycetidae</taxon>
        <taxon>Sordariales</taxon>
        <taxon>Naviculisporaceae</taxon>
        <taxon>Rhypophila</taxon>
    </lineage>
</organism>
<comment type="caution">
    <text evidence="2">The sequence shown here is derived from an EMBL/GenBank/DDBJ whole genome shotgun (WGS) entry which is preliminary data.</text>
</comment>
<evidence type="ECO:0000313" key="2">
    <source>
        <dbReference type="EMBL" id="KAK4218739.1"/>
    </source>
</evidence>
<gene>
    <name evidence="2" type="ORF">QBC37DRAFT_411426</name>
</gene>
<protein>
    <submittedName>
        <fullName evidence="2">Uncharacterized protein</fullName>
    </submittedName>
</protein>
<feature type="compositionally biased region" description="Polar residues" evidence="1">
    <location>
        <begin position="106"/>
        <end position="116"/>
    </location>
</feature>
<reference evidence="2" key="1">
    <citation type="journal article" date="2023" name="Mol. Phylogenet. Evol.">
        <title>Genome-scale phylogeny and comparative genomics of the fungal order Sordariales.</title>
        <authorList>
            <person name="Hensen N."/>
            <person name="Bonometti L."/>
            <person name="Westerberg I."/>
            <person name="Brannstrom I.O."/>
            <person name="Guillou S."/>
            <person name="Cros-Aarteil S."/>
            <person name="Calhoun S."/>
            <person name="Haridas S."/>
            <person name="Kuo A."/>
            <person name="Mondo S."/>
            <person name="Pangilinan J."/>
            <person name="Riley R."/>
            <person name="LaButti K."/>
            <person name="Andreopoulos B."/>
            <person name="Lipzen A."/>
            <person name="Chen C."/>
            <person name="Yan M."/>
            <person name="Daum C."/>
            <person name="Ng V."/>
            <person name="Clum A."/>
            <person name="Steindorff A."/>
            <person name="Ohm R.A."/>
            <person name="Martin F."/>
            <person name="Silar P."/>
            <person name="Natvig D.O."/>
            <person name="Lalanne C."/>
            <person name="Gautier V."/>
            <person name="Ament-Velasquez S.L."/>
            <person name="Kruys A."/>
            <person name="Hutchinson M.I."/>
            <person name="Powell A.J."/>
            <person name="Barry K."/>
            <person name="Miller A.N."/>
            <person name="Grigoriev I.V."/>
            <person name="Debuchy R."/>
            <person name="Gladieux P."/>
            <person name="Hiltunen Thoren M."/>
            <person name="Johannesson H."/>
        </authorList>
    </citation>
    <scope>NUCLEOTIDE SEQUENCE</scope>
    <source>
        <strain evidence="2">PSN293</strain>
    </source>
</reference>
<dbReference type="EMBL" id="MU858051">
    <property type="protein sequence ID" value="KAK4218739.1"/>
    <property type="molecule type" value="Genomic_DNA"/>
</dbReference>
<evidence type="ECO:0000313" key="3">
    <source>
        <dbReference type="Proteomes" id="UP001301769"/>
    </source>
</evidence>
<feature type="region of interest" description="Disordered" evidence="1">
    <location>
        <begin position="163"/>
        <end position="374"/>
    </location>
</feature>
<reference evidence="2" key="2">
    <citation type="submission" date="2023-05" db="EMBL/GenBank/DDBJ databases">
        <authorList>
            <consortium name="Lawrence Berkeley National Laboratory"/>
            <person name="Steindorff A."/>
            <person name="Hensen N."/>
            <person name="Bonometti L."/>
            <person name="Westerberg I."/>
            <person name="Brannstrom I.O."/>
            <person name="Guillou S."/>
            <person name="Cros-Aarteil S."/>
            <person name="Calhoun S."/>
            <person name="Haridas S."/>
            <person name="Kuo A."/>
            <person name="Mondo S."/>
            <person name="Pangilinan J."/>
            <person name="Riley R."/>
            <person name="Labutti K."/>
            <person name="Andreopoulos B."/>
            <person name="Lipzen A."/>
            <person name="Chen C."/>
            <person name="Yanf M."/>
            <person name="Daum C."/>
            <person name="Ng V."/>
            <person name="Clum A."/>
            <person name="Ohm R."/>
            <person name="Martin F."/>
            <person name="Silar P."/>
            <person name="Natvig D."/>
            <person name="Lalanne C."/>
            <person name="Gautier V."/>
            <person name="Ament-Velasquez S.L."/>
            <person name="Kruys A."/>
            <person name="Hutchinson M.I."/>
            <person name="Powell A.J."/>
            <person name="Barry K."/>
            <person name="Miller A.N."/>
            <person name="Grigoriev I.V."/>
            <person name="Debuchy R."/>
            <person name="Gladieux P."/>
            <person name="Thoren M.H."/>
            <person name="Johannesson H."/>
        </authorList>
    </citation>
    <scope>NUCLEOTIDE SEQUENCE</scope>
    <source>
        <strain evidence="2">PSN293</strain>
    </source>
</reference>
<feature type="compositionally biased region" description="Polar residues" evidence="1">
    <location>
        <begin position="205"/>
        <end position="220"/>
    </location>
</feature>
<dbReference type="AlphaFoldDB" id="A0AAN7BCG6"/>
<keyword evidence="3" id="KW-1185">Reference proteome</keyword>
<proteinExistence type="predicted"/>
<feature type="compositionally biased region" description="Polar residues" evidence="1">
    <location>
        <begin position="174"/>
        <end position="197"/>
    </location>
</feature>
<feature type="region of interest" description="Disordered" evidence="1">
    <location>
        <begin position="88"/>
        <end position="136"/>
    </location>
</feature>
<feature type="compositionally biased region" description="Polar residues" evidence="1">
    <location>
        <begin position="227"/>
        <end position="239"/>
    </location>
</feature>
<accession>A0AAN7BCG6</accession>
<name>A0AAN7BCG6_9PEZI</name>
<sequence>MTMPVPRMEILAHVAAPSRAVDDTRYRTQARGYLDFRPTRRTAFFEPPSEGDFTSQNFTGFETQHNSQLPRHVASFNLESPQLSFRSVENNLNSPRPLPLPRQQTHVRPQHSQVEASWQEPPSEIPDSFPDSNLPLPELCSPTRLLEHYLSIDYSSQLDHSPLARRSVERQRVPISSSQETTRPFSSPEQQRSQIVNNDRRNSRLESVSASQRPALNTTAPEPPMTRSGSQKRPASTENPVPEEIPSSHGPQIPKDARGGSVIPQSLPLPSKPPLPAQPTTRLSGDVTHISSSHLSENEENEAPCRAESEPPQSKRARRSSQDPSPGKTLPRSTSDIGPRRQKPSKNLAGKKTPANSFRGLEIRSPEPPVSDDPLHPDDLIAEAIGNLARELDLSKRFKPASQTREIRPFERGHWLIDCTTWDDELKWSSWAFLANYLPKGLAGWGVWCERDPEFSRIRLWCFGYMVGHLHLLIYLCSCRQVLFTGSSWIAADGKPVIVMGVRRPSG</sequence>
<dbReference type="Proteomes" id="UP001301769">
    <property type="component" value="Unassembled WGS sequence"/>
</dbReference>